<evidence type="ECO:0000313" key="2">
    <source>
        <dbReference type="EMBL" id="LAB69525.1"/>
    </source>
</evidence>
<dbReference type="PANTHER" id="PTHR13054">
    <property type="entry name" value="DIGEORGE SYNDROME CRITICAL REGION 6 DGCR6 FAMILY MEMBER"/>
    <property type="match status" value="1"/>
</dbReference>
<sequence>MSSTWQHDSKTQDRLYKMLHKLKSMARQVPPKYQPRLSYELLSSLAALLLDDTVLQIVAELTELQHMTERHLHQTRCALLARLRVERDDMVKSQKAIVEKARCGGRIHALPQLLASHGHDLQELDERQQRELQHCNNNILNIIDHKVAEQQSTLQQVGVPGFFPTNNPLDVRVQMYILNFIVKLSKNNPAVAYSCTS</sequence>
<protein>
    <submittedName>
        <fullName evidence="2">Protein DGCR6-like</fullName>
    </submittedName>
</protein>
<evidence type="ECO:0000313" key="3">
    <source>
        <dbReference type="EMBL" id="LAC24598.1"/>
    </source>
</evidence>
<evidence type="ECO:0000256" key="1">
    <source>
        <dbReference type="ARBA" id="ARBA00005939"/>
    </source>
</evidence>
<dbReference type="EMBL" id="IACF01003921">
    <property type="protein sequence ID" value="LAB69525.1"/>
    <property type="molecule type" value="mRNA"/>
</dbReference>
<reference evidence="2" key="2">
    <citation type="journal article" date="2018" name="Biosci. Biotechnol. Biochem.">
        <title>Polysaccharide hydrolase of the hadal zone amphipods Hirondellea gigas.</title>
        <authorList>
            <person name="Kobayashi H."/>
            <person name="Nagahama T."/>
            <person name="Arai W."/>
            <person name="Sasagawa Y."/>
            <person name="Umeda M."/>
            <person name="Hayashi T."/>
            <person name="Nikaido I."/>
            <person name="Watanabe H."/>
            <person name="Oguri K."/>
            <person name="Kitazato H."/>
            <person name="Fujioka K."/>
            <person name="Kido Y."/>
            <person name="Takami H."/>
        </authorList>
    </citation>
    <scope>NUCLEOTIDE SEQUENCE</scope>
    <source>
        <tissue evidence="2">Whole body</tissue>
    </source>
</reference>
<reference evidence="3" key="1">
    <citation type="submission" date="2017-11" db="EMBL/GenBank/DDBJ databases">
        <title>The sensing device of the deep-sea amphipod.</title>
        <authorList>
            <person name="Kobayashi H."/>
            <person name="Nagahama T."/>
            <person name="Arai W."/>
            <person name="Sasagawa Y."/>
            <person name="Umeda M."/>
            <person name="Hayashi T."/>
            <person name="Nikaido I."/>
            <person name="Watanabe H."/>
            <person name="Oguri K."/>
            <person name="Kitazato H."/>
            <person name="Fujioka K."/>
            <person name="Kido Y."/>
            <person name="Takami H."/>
        </authorList>
    </citation>
    <scope>NUCLEOTIDE SEQUENCE</scope>
    <source>
        <tissue evidence="3">Whole body</tissue>
    </source>
</reference>
<dbReference type="InterPro" id="IPR010849">
    <property type="entry name" value="Gonadal"/>
</dbReference>
<name>A0A2P2I679_9CRUS</name>
<accession>A0A2P2I679</accession>
<dbReference type="PANTHER" id="PTHR13054:SF2">
    <property type="entry name" value="PROTEIN DGCR6"/>
    <property type="match status" value="1"/>
</dbReference>
<dbReference type="EMBL" id="IACT01005443">
    <property type="protein sequence ID" value="LAC24598.1"/>
    <property type="molecule type" value="mRNA"/>
</dbReference>
<dbReference type="AlphaFoldDB" id="A0A2P2I679"/>
<organism evidence="2">
    <name type="scientific">Hirondellea gigas</name>
    <dbReference type="NCBI Taxonomy" id="1518452"/>
    <lineage>
        <taxon>Eukaryota</taxon>
        <taxon>Metazoa</taxon>
        <taxon>Ecdysozoa</taxon>
        <taxon>Arthropoda</taxon>
        <taxon>Crustacea</taxon>
        <taxon>Multicrustacea</taxon>
        <taxon>Malacostraca</taxon>
        <taxon>Eumalacostraca</taxon>
        <taxon>Peracarida</taxon>
        <taxon>Amphipoda</taxon>
        <taxon>Amphilochidea</taxon>
        <taxon>Lysianassida</taxon>
        <taxon>Lysianassidira</taxon>
        <taxon>Lysianassoidea</taxon>
        <taxon>Lysianassidae</taxon>
        <taxon>Hirondellea</taxon>
    </lineage>
</organism>
<proteinExistence type="evidence at transcript level"/>
<comment type="similarity">
    <text evidence="1">Belongs to the gonadal family.</text>
</comment>
<dbReference type="Pfam" id="PF07324">
    <property type="entry name" value="DGCR6"/>
    <property type="match status" value="1"/>
</dbReference>